<dbReference type="InterPro" id="IPR026444">
    <property type="entry name" value="Secre_tail"/>
</dbReference>
<gene>
    <name evidence="5" type="ORF">KCG49_12915</name>
</gene>
<evidence type="ECO:0000313" key="6">
    <source>
        <dbReference type="Proteomes" id="UP001138894"/>
    </source>
</evidence>
<sequence length="1407" mass="152717">MKKITLTLNALLVSLLNVNSKEPKLLYLIIAILLSLQINAQTPGVSIYYEQFSGDNREYIEYIPGNLPIIISAPHGGVKQSGQTIGSVFYPDDDSTLPDRSCGTNERDDNTDILIREIQAEIFALTGCYAHVIINNLHRSKLDPNREQGEATCGDADSIDHWNAWHSFIDQASTSVETNWGKGLYIDLHGQSHTIPRIEIGYNITANQLNSGNLNSTSNIDRSTIKNLVGTNLNNLTHEELIRGNNSLGQLFQEMPAVFYNTNVNPGCGVTSGYRAVPSASDYGNTSCDDTTPHSNAYFDGNYYNNRRHGSGNGSGTSAGSNDGGGNVDGIMTEVNRRVRDLGTYNGNFYDSRPQTLVPFAKEYAAVVLDYIDIHYNDFATFTYPLSTYDVNDSDPSPTITGRSGGTFTSTSGLSINTSSGVIDLSSSSTGNYVVTYTVGSCGYYKETFNIEITGTLTDTEAPTAPTGLAANNITENSMDLSWNASTDNIGVTDYEVYQDGGLIATVSSLTYQVTGLSAETSYSFYIIAKDAANNSSAASNTINPSTLEPDTGAPTAPTNLAASNITQSSIDLSWDASTDNVGVTDYEVYQDTNLIATVQTLTHQVTGLTPSTAYTFYVIAKDAAENSSAQSNSVNATTDQLDTEAPSIPLNLLASNVTTTSVDLNWDASTDNVGVASYDIYQDDILITNVGSTSYQVTGLSEETIYSFTVRAKDAIGNTSTDSNEVAVLTLANNPSSYCNSASTDVSDEFISRVQLSSIDNSSGGQFYSDFTSESTILRKETQYTITITPTWTNQLYDEGYSVWIDYNNDGDFEDNNEQVWTQVPTQDTPVSGSFTVPASALEKETRMRVTLRYNEIPGPCDNFQYGEVEDYTVKLVGTNDLVYTNDAWTPFAPSSSTGANNAVILDGTYTVNTDVVVNSIDVKSGADVVVAFNGSITANGNLISNDNVILESISDQYSSLIVNGSVVGNVQYKRHVNTLAGGNDLVAPPVFGQQFNIFKDANSNIVSNAGNTHYLFGPFEKVTNTYVTYASDETEKLGVAKGYRAASTDDGTFTFSGLVTTKDVSVPVLISGPTTPEWNLIGNPYPSYIMLSDFLSLNNSKFNIERAGIYGYDGNASSGWEIWNQAYSEANPFAVITPGQGFLVATNTSGINFNFTAAMRTIGDSDDFIEGRSNNTNTISHLQLKLNGVSDFYKTDFYFTDNATLGQDPNYDSEIFGASPSLAIYSRLVEEDTGRAIGVQSIGNTELSDVIIPLGVHIPQGEQVVFNISERTLAEDIEVYLEDRHTNIFTLLNTSEYMFTADTDLNGIGRFYLRFAQSTLGITDTNFDGIAIFNVNATQTINIKGQLDLDSEFTIYDLQGRLVKQMTLLSSSNLHQVDASELNAGVYIVKLKNRNQEKTQKLIIK</sequence>
<dbReference type="RefSeq" id="WP_218547068.1">
    <property type="nucleotide sequence ID" value="NZ_JAGSPD010000011.1"/>
</dbReference>
<dbReference type="CDD" id="cd00063">
    <property type="entry name" value="FN3"/>
    <property type="match status" value="3"/>
</dbReference>
<dbReference type="Pfam" id="PF18962">
    <property type="entry name" value="Por_Secre_tail"/>
    <property type="match status" value="1"/>
</dbReference>
<evidence type="ECO:0000313" key="5">
    <source>
        <dbReference type="EMBL" id="MBV7270092.1"/>
    </source>
</evidence>
<dbReference type="InterPro" id="IPR003961">
    <property type="entry name" value="FN3_dom"/>
</dbReference>
<keyword evidence="2" id="KW-0677">Repeat</keyword>
<organism evidence="5 6">
    <name type="scientific">Winogradskyella luteola</name>
    <dbReference type="NCBI Taxonomy" id="2828330"/>
    <lineage>
        <taxon>Bacteria</taxon>
        <taxon>Pseudomonadati</taxon>
        <taxon>Bacteroidota</taxon>
        <taxon>Flavobacteriia</taxon>
        <taxon>Flavobacteriales</taxon>
        <taxon>Flavobacteriaceae</taxon>
        <taxon>Winogradskyella</taxon>
    </lineage>
</organism>
<evidence type="ECO:0000256" key="2">
    <source>
        <dbReference type="ARBA" id="ARBA00022737"/>
    </source>
</evidence>
<dbReference type="InterPro" id="IPR050991">
    <property type="entry name" value="ECM_Regulatory_Proteins"/>
</dbReference>
<dbReference type="EMBL" id="JAGSPD010000011">
    <property type="protein sequence ID" value="MBV7270092.1"/>
    <property type="molecule type" value="Genomic_DNA"/>
</dbReference>
<evidence type="ECO:0000256" key="3">
    <source>
        <dbReference type="SAM" id="MobiDB-lite"/>
    </source>
</evidence>
<dbReference type="Pfam" id="PF20009">
    <property type="entry name" value="GEVED"/>
    <property type="match status" value="1"/>
</dbReference>
<name>A0A9X1F9N9_9FLAO</name>
<feature type="domain" description="Fibronectin type-III" evidence="4">
    <location>
        <begin position="649"/>
        <end position="734"/>
    </location>
</feature>
<dbReference type="PROSITE" id="PS50853">
    <property type="entry name" value="FN3"/>
    <property type="match status" value="3"/>
</dbReference>
<reference evidence="5" key="1">
    <citation type="submission" date="2021-04" db="EMBL/GenBank/DDBJ databases">
        <authorList>
            <person name="Pira H."/>
            <person name="Risdian C."/>
            <person name="Wink J."/>
        </authorList>
    </citation>
    <scope>NUCLEOTIDE SEQUENCE</scope>
    <source>
        <strain evidence="5">WHY3</strain>
    </source>
</reference>
<feature type="domain" description="Fibronectin type-III" evidence="4">
    <location>
        <begin position="465"/>
        <end position="550"/>
    </location>
</feature>
<proteinExistence type="predicted"/>
<dbReference type="PANTHER" id="PTHR46708:SF2">
    <property type="entry name" value="FIBRONECTIN TYPE-III DOMAIN-CONTAINING PROTEIN"/>
    <property type="match status" value="1"/>
</dbReference>
<feature type="domain" description="Fibronectin type-III" evidence="4">
    <location>
        <begin position="557"/>
        <end position="642"/>
    </location>
</feature>
<evidence type="ECO:0000256" key="1">
    <source>
        <dbReference type="ARBA" id="ARBA00022729"/>
    </source>
</evidence>
<keyword evidence="1" id="KW-0732">Signal</keyword>
<dbReference type="Proteomes" id="UP001138894">
    <property type="component" value="Unassembled WGS sequence"/>
</dbReference>
<feature type="region of interest" description="Disordered" evidence="3">
    <location>
        <begin position="537"/>
        <end position="557"/>
    </location>
</feature>
<accession>A0A9X1F9N9</accession>
<keyword evidence="6" id="KW-1185">Reference proteome</keyword>
<dbReference type="InterPro" id="IPR045474">
    <property type="entry name" value="GEVED"/>
</dbReference>
<dbReference type="SMART" id="SM00060">
    <property type="entry name" value="FN3"/>
    <property type="match status" value="3"/>
</dbReference>
<feature type="compositionally biased region" description="Gly residues" evidence="3">
    <location>
        <begin position="311"/>
        <end position="328"/>
    </location>
</feature>
<protein>
    <submittedName>
        <fullName evidence="5">Fibronectin type III domain-containing protein</fullName>
    </submittedName>
</protein>
<feature type="region of interest" description="Disordered" evidence="3">
    <location>
        <begin position="309"/>
        <end position="330"/>
    </location>
</feature>
<comment type="caution">
    <text evidence="5">The sequence shown here is derived from an EMBL/GenBank/DDBJ whole genome shotgun (WGS) entry which is preliminary data.</text>
</comment>
<evidence type="ECO:0000259" key="4">
    <source>
        <dbReference type="PROSITE" id="PS50853"/>
    </source>
</evidence>
<dbReference type="NCBIfam" id="TIGR04183">
    <property type="entry name" value="Por_Secre_tail"/>
    <property type="match status" value="1"/>
</dbReference>
<dbReference type="PANTHER" id="PTHR46708">
    <property type="entry name" value="TENASCIN"/>
    <property type="match status" value="1"/>
</dbReference>
<dbReference type="Pfam" id="PF00041">
    <property type="entry name" value="fn3"/>
    <property type="match status" value="3"/>
</dbReference>